<dbReference type="PANTHER" id="PTHR46889">
    <property type="entry name" value="TRANSPOSASE INSF FOR INSERTION SEQUENCE IS3B-RELATED"/>
    <property type="match status" value="1"/>
</dbReference>
<dbReference type="InterPro" id="IPR048020">
    <property type="entry name" value="Transpos_IS3"/>
</dbReference>
<dbReference type="InterPro" id="IPR050900">
    <property type="entry name" value="Transposase_IS3/IS150/IS904"/>
</dbReference>
<comment type="caution">
    <text evidence="3">The sequence shown here is derived from an EMBL/GenBank/DDBJ whole genome shotgun (WGS) entry which is preliminary data.</text>
</comment>
<name>A0ABW1IUH0_9BACL</name>
<feature type="domain" description="Integrase catalytic" evidence="2">
    <location>
        <begin position="97"/>
        <end position="256"/>
    </location>
</feature>
<dbReference type="Proteomes" id="UP001596250">
    <property type="component" value="Unassembled WGS sequence"/>
</dbReference>
<dbReference type="Gene3D" id="3.30.420.10">
    <property type="entry name" value="Ribonuclease H-like superfamily/Ribonuclease H"/>
    <property type="match status" value="1"/>
</dbReference>
<reference evidence="4" key="1">
    <citation type="journal article" date="2019" name="Int. J. Syst. Evol. Microbiol.">
        <title>The Global Catalogue of Microorganisms (GCM) 10K type strain sequencing project: providing services to taxonomists for standard genome sequencing and annotation.</title>
        <authorList>
            <consortium name="The Broad Institute Genomics Platform"/>
            <consortium name="The Broad Institute Genome Sequencing Center for Infectious Disease"/>
            <person name="Wu L."/>
            <person name="Ma J."/>
        </authorList>
    </citation>
    <scope>NUCLEOTIDE SEQUENCE [LARGE SCALE GENOMIC DNA]</scope>
    <source>
        <strain evidence="4">CCM 8749</strain>
    </source>
</reference>
<dbReference type="Pfam" id="PF00665">
    <property type="entry name" value="rve"/>
    <property type="match status" value="1"/>
</dbReference>
<dbReference type="InterPro" id="IPR036397">
    <property type="entry name" value="RNaseH_sf"/>
</dbReference>
<keyword evidence="4" id="KW-1185">Reference proteome</keyword>
<dbReference type="InterPro" id="IPR025948">
    <property type="entry name" value="HTH-like_dom"/>
</dbReference>
<dbReference type="InterPro" id="IPR012337">
    <property type="entry name" value="RNaseH-like_sf"/>
</dbReference>
<organism evidence="3 4">
    <name type="scientific">Marinicrinis lubricantis</name>
    <dbReference type="NCBI Taxonomy" id="2086470"/>
    <lineage>
        <taxon>Bacteria</taxon>
        <taxon>Bacillati</taxon>
        <taxon>Bacillota</taxon>
        <taxon>Bacilli</taxon>
        <taxon>Bacillales</taxon>
        <taxon>Paenibacillaceae</taxon>
    </lineage>
</organism>
<gene>
    <name evidence="3" type="ORF">ACFPXP_19595</name>
</gene>
<comment type="function">
    <text evidence="1">Involved in the transposition of the insertion sequence.</text>
</comment>
<evidence type="ECO:0000313" key="3">
    <source>
        <dbReference type="EMBL" id="MFC5988614.1"/>
    </source>
</evidence>
<protein>
    <submittedName>
        <fullName evidence="3">IS3 family transposase</fullName>
    </submittedName>
</protein>
<dbReference type="PANTHER" id="PTHR46889:SF4">
    <property type="entry name" value="TRANSPOSASE INSO FOR INSERTION SEQUENCE ELEMENT IS911B-RELATED"/>
    <property type="match status" value="1"/>
</dbReference>
<dbReference type="InterPro" id="IPR001584">
    <property type="entry name" value="Integrase_cat-core"/>
</dbReference>
<evidence type="ECO:0000313" key="4">
    <source>
        <dbReference type="Proteomes" id="UP001596250"/>
    </source>
</evidence>
<accession>A0ABW1IUH0</accession>
<dbReference type="Pfam" id="PF13333">
    <property type="entry name" value="rve_2"/>
    <property type="match status" value="1"/>
</dbReference>
<dbReference type="Pfam" id="PF13276">
    <property type="entry name" value="HTH_21"/>
    <property type="match status" value="1"/>
</dbReference>
<proteinExistence type="predicted"/>
<dbReference type="EMBL" id="JBHSQV010000183">
    <property type="protein sequence ID" value="MFC5988614.1"/>
    <property type="molecule type" value="Genomic_DNA"/>
</dbReference>
<dbReference type="PROSITE" id="PS50994">
    <property type="entry name" value="INTEGRASE"/>
    <property type="match status" value="1"/>
</dbReference>
<evidence type="ECO:0000259" key="2">
    <source>
        <dbReference type="PROSITE" id="PS50994"/>
    </source>
</evidence>
<dbReference type="SUPFAM" id="SSF53098">
    <property type="entry name" value="Ribonuclease H-like"/>
    <property type="match status" value="1"/>
</dbReference>
<dbReference type="RefSeq" id="WP_379896087.1">
    <property type="nucleotide sequence ID" value="NZ_CBCSCT010000010.1"/>
</dbReference>
<sequence>MSVNRSSVYRQPPKENTISDEDLFIMRRIDELHTDHPTWGYRTITKVIRRDDKRCVNRKKIRRLMREMGVYTIYPKPNLSKRYHAQYIRPYLLRKLNISRPNQVWGVDITYLRMQKGFMYLFVIIDWYSRRIIDYELSNTLEKTFVMNCLKRALASGKPEIINSDQGSHFTNPDYLELLDSAEVKVSMDGKGQALDNVRTERFFRTLKYDLIYIHEFDTPRQLRKAIHGYMHEYNTYRPHSSIDDLCPDDVYYGRTLLSAA</sequence>
<evidence type="ECO:0000256" key="1">
    <source>
        <dbReference type="ARBA" id="ARBA00002286"/>
    </source>
</evidence>
<dbReference type="NCBIfam" id="NF033516">
    <property type="entry name" value="transpos_IS3"/>
    <property type="match status" value="1"/>
</dbReference>